<keyword evidence="3" id="KW-1185">Reference proteome</keyword>
<feature type="signal peptide" evidence="1">
    <location>
        <begin position="1"/>
        <end position="16"/>
    </location>
</feature>
<organism evidence="2 3">
    <name type="scientific">Linnemannia gamsii</name>
    <dbReference type="NCBI Taxonomy" id="64522"/>
    <lineage>
        <taxon>Eukaryota</taxon>
        <taxon>Fungi</taxon>
        <taxon>Fungi incertae sedis</taxon>
        <taxon>Mucoromycota</taxon>
        <taxon>Mortierellomycotina</taxon>
        <taxon>Mortierellomycetes</taxon>
        <taxon>Mortierellales</taxon>
        <taxon>Mortierellaceae</taxon>
        <taxon>Linnemannia</taxon>
    </lineage>
</organism>
<proteinExistence type="predicted"/>
<name>A0ABQ7JS86_9FUNG</name>
<sequence length="134" mass="15370">MRLLAFILLSLAAVFAFPIDRIEKRGPPASGCLPSTLKWVARQTQLPSVDVRQDSFILSIQDRYYGYVPPHTAQENVFLEAKDKRWSVKHGEVAMNKTLTLAYADQTFAFDEYHAKKKNAGHDDMGHYYEIFNM</sequence>
<accession>A0ABQ7JS86</accession>
<evidence type="ECO:0000256" key="1">
    <source>
        <dbReference type="SAM" id="SignalP"/>
    </source>
</evidence>
<protein>
    <submittedName>
        <fullName evidence="2">Uncharacterized protein</fullName>
    </submittedName>
</protein>
<dbReference type="EMBL" id="JAAAIM010000828">
    <property type="protein sequence ID" value="KAG0283998.1"/>
    <property type="molecule type" value="Genomic_DNA"/>
</dbReference>
<feature type="chain" id="PRO_5045317551" evidence="1">
    <location>
        <begin position="17"/>
        <end position="134"/>
    </location>
</feature>
<keyword evidence="1" id="KW-0732">Signal</keyword>
<evidence type="ECO:0000313" key="2">
    <source>
        <dbReference type="EMBL" id="KAG0283998.1"/>
    </source>
</evidence>
<gene>
    <name evidence="2" type="ORF">BGZ96_011634</name>
</gene>
<comment type="caution">
    <text evidence="2">The sequence shown here is derived from an EMBL/GenBank/DDBJ whole genome shotgun (WGS) entry which is preliminary data.</text>
</comment>
<dbReference type="Proteomes" id="UP001194696">
    <property type="component" value="Unassembled WGS sequence"/>
</dbReference>
<evidence type="ECO:0000313" key="3">
    <source>
        <dbReference type="Proteomes" id="UP001194696"/>
    </source>
</evidence>
<reference evidence="2 3" key="1">
    <citation type="journal article" date="2020" name="Fungal Divers.">
        <title>Resolving the Mortierellaceae phylogeny through synthesis of multi-gene phylogenetics and phylogenomics.</title>
        <authorList>
            <person name="Vandepol N."/>
            <person name="Liber J."/>
            <person name="Desiro A."/>
            <person name="Na H."/>
            <person name="Kennedy M."/>
            <person name="Barry K."/>
            <person name="Grigoriev I.V."/>
            <person name="Miller A.N."/>
            <person name="O'Donnell K."/>
            <person name="Stajich J.E."/>
            <person name="Bonito G."/>
        </authorList>
    </citation>
    <scope>NUCLEOTIDE SEQUENCE [LARGE SCALE GENOMIC DNA]</scope>
    <source>
        <strain evidence="2 3">AD045</strain>
    </source>
</reference>